<dbReference type="HOGENOM" id="CLU_1501068_0_0_11"/>
<protein>
    <recommendedName>
        <fullName evidence="3">Lipoprotein</fullName>
    </recommendedName>
</protein>
<evidence type="ECO:0000313" key="2">
    <source>
        <dbReference type="Proteomes" id="UP000034037"/>
    </source>
</evidence>
<keyword evidence="2" id="KW-1185">Reference proteome</keyword>
<accession>A0A0F6Z3V4</accession>
<dbReference type="Proteomes" id="UP000034037">
    <property type="component" value="Chromosome"/>
</dbReference>
<reference evidence="1 2" key="1">
    <citation type="submission" date="2015-04" db="EMBL/GenBank/DDBJ databases">
        <title>Complete Genome Sequence of Brevibacterium flavum ATCC 15168.</title>
        <authorList>
            <person name="Ahn J."/>
            <person name="Park G."/>
            <person name="Jeon W."/>
            <person name="Jang Y."/>
            <person name="Jang M."/>
            <person name="Lee H."/>
            <person name="Lee H."/>
        </authorList>
    </citation>
    <scope>NUCLEOTIDE SEQUENCE [LARGE SCALE GENOMIC DNA]</scope>
    <source>
        <strain evidence="1 2">ATCC 15168</strain>
    </source>
</reference>
<proteinExistence type="predicted"/>
<evidence type="ECO:0008006" key="3">
    <source>
        <dbReference type="Google" id="ProtNLM"/>
    </source>
</evidence>
<dbReference type="AlphaFoldDB" id="A0A0F6Z3V4"/>
<name>A0A0F6Z3V4_9CORY</name>
<gene>
    <name evidence="1" type="ORF">YH66_00630</name>
</gene>
<dbReference type="PROSITE" id="PS51257">
    <property type="entry name" value="PROKAR_LIPOPROTEIN"/>
    <property type="match status" value="1"/>
</dbReference>
<sequence length="165" mass="17588">MGRLKKGFLVIAVAATTGVSGCGNYTPVMDIQGLTGVSKSDDGTVQLMIETCSLTLNRIVVSEGREGIEGNEPNPRLGEISPLRNKTGFLEVNLDSIGSDWEGSDRILLPDDDELFIVSPEVSEKNSAIPQVSATQAALERLRPGEVIIHNGEKAAVEEFSTACD</sequence>
<dbReference type="EMBL" id="CP011309">
    <property type="protein sequence ID" value="AKF26165.1"/>
    <property type="molecule type" value="Genomic_DNA"/>
</dbReference>
<evidence type="ECO:0000313" key="1">
    <source>
        <dbReference type="EMBL" id="AKF26165.1"/>
    </source>
</evidence>
<dbReference type="PATRIC" id="fig|92706.3.peg.124"/>
<organism evidence="1 2">
    <name type="scientific">[Brevibacterium] flavum</name>
    <dbReference type="NCBI Taxonomy" id="92706"/>
    <lineage>
        <taxon>Bacteria</taxon>
        <taxon>Bacillati</taxon>
        <taxon>Actinomycetota</taxon>
        <taxon>Actinomycetes</taxon>
        <taxon>Mycobacteriales</taxon>
        <taxon>Corynebacteriaceae</taxon>
        <taxon>Corynebacterium</taxon>
    </lineage>
</organism>